<feature type="compositionally biased region" description="Gly residues" evidence="1">
    <location>
        <begin position="200"/>
        <end position="210"/>
    </location>
</feature>
<dbReference type="InterPro" id="IPR054267">
    <property type="entry name" value="DUF6998"/>
</dbReference>
<sequence>MPHLFDLDTNPLAAALSRLVQWTSSGFSRGERRVMAEILAAKMYGLRGLPPFEYVDSDGFLRLTMRNRPVQVVFDPDDAVNLRSDPGLDLIVVYVRTDGLVAEIYNGPASGLWRERRFILAGDIPGFETVDSRRGEPTRDWQGEGIRPLSPDQIHEVFSLDVSDVMGEDEPPPRSWDRGSAEDDSDDEPPQGRDGDDDGGGGGGGGGGDGGDGDGPDGPRRGGAGVRELLEHQILFSVDKDIYNDILDQA</sequence>
<feature type="compositionally biased region" description="Basic and acidic residues" evidence="1">
    <location>
        <begin position="130"/>
        <end position="142"/>
    </location>
</feature>
<proteinExistence type="predicted"/>
<reference evidence="3" key="1">
    <citation type="submission" date="2022-08" db="EMBL/GenBank/DDBJ databases">
        <authorList>
            <person name="Kim S.-J."/>
        </authorList>
    </citation>
    <scope>NUCLEOTIDE SEQUENCE</scope>
    <source>
        <strain evidence="3">KJ</strain>
    </source>
</reference>
<organism evidence="3 4">
    <name type="scientific">Paraburkholderia fungorum</name>
    <dbReference type="NCBI Taxonomy" id="134537"/>
    <lineage>
        <taxon>Bacteria</taxon>
        <taxon>Pseudomonadati</taxon>
        <taxon>Pseudomonadota</taxon>
        <taxon>Betaproteobacteria</taxon>
        <taxon>Burkholderiales</taxon>
        <taxon>Burkholderiaceae</taxon>
        <taxon>Paraburkholderia</taxon>
    </lineage>
</organism>
<feature type="domain" description="DUF6998" evidence="2">
    <location>
        <begin position="35"/>
        <end position="114"/>
    </location>
</feature>
<gene>
    <name evidence="3" type="ORF">ParKJ_40470</name>
</gene>
<feature type="compositionally biased region" description="Acidic residues" evidence="1">
    <location>
        <begin position="182"/>
        <end position="199"/>
    </location>
</feature>
<accession>A0AAP5QHQ0</accession>
<evidence type="ECO:0000313" key="4">
    <source>
        <dbReference type="Proteomes" id="UP001246473"/>
    </source>
</evidence>
<dbReference type="Proteomes" id="UP001246473">
    <property type="component" value="Unassembled WGS sequence"/>
</dbReference>
<dbReference type="EMBL" id="JANSLM010000028">
    <property type="protein sequence ID" value="MDT8843681.1"/>
    <property type="molecule type" value="Genomic_DNA"/>
</dbReference>
<evidence type="ECO:0000259" key="2">
    <source>
        <dbReference type="Pfam" id="PF22522"/>
    </source>
</evidence>
<feature type="compositionally biased region" description="Basic and acidic residues" evidence="1">
    <location>
        <begin position="171"/>
        <end position="181"/>
    </location>
</feature>
<dbReference type="RefSeq" id="WP_278498740.1">
    <property type="nucleotide sequence ID" value="NZ_JANSLM010000028.1"/>
</dbReference>
<name>A0AAP5QHQ0_9BURK</name>
<protein>
    <recommendedName>
        <fullName evidence="2">DUF6998 domain-containing protein</fullName>
    </recommendedName>
</protein>
<comment type="caution">
    <text evidence="3">The sequence shown here is derived from an EMBL/GenBank/DDBJ whole genome shotgun (WGS) entry which is preliminary data.</text>
</comment>
<feature type="region of interest" description="Disordered" evidence="1">
    <location>
        <begin position="128"/>
        <end position="226"/>
    </location>
</feature>
<dbReference type="AlphaFoldDB" id="A0AAP5QHQ0"/>
<evidence type="ECO:0000256" key="1">
    <source>
        <dbReference type="SAM" id="MobiDB-lite"/>
    </source>
</evidence>
<evidence type="ECO:0000313" key="3">
    <source>
        <dbReference type="EMBL" id="MDT8843681.1"/>
    </source>
</evidence>
<dbReference type="Pfam" id="PF22522">
    <property type="entry name" value="DUF6998"/>
    <property type="match status" value="1"/>
</dbReference>